<dbReference type="CDD" id="cd00207">
    <property type="entry name" value="fer2"/>
    <property type="match status" value="1"/>
</dbReference>
<evidence type="ECO:0000256" key="3">
    <source>
        <dbReference type="ARBA" id="ARBA00023002"/>
    </source>
</evidence>
<dbReference type="GO" id="GO:0016491">
    <property type="term" value="F:oxidoreductase activity"/>
    <property type="evidence" value="ECO:0007669"/>
    <property type="project" value="UniProtKB-KW"/>
</dbReference>
<dbReference type="Gene3D" id="1.10.150.120">
    <property type="entry name" value="[2Fe-2S]-binding domain"/>
    <property type="match status" value="1"/>
</dbReference>
<reference evidence="8 9" key="1">
    <citation type="journal article" date="2012" name="J. Bacteriol.">
        <title>De Novo Genome Project of Cupriavidus basilensis OR16.</title>
        <authorList>
            <person name="Cserhati M."/>
            <person name="Kriszt B."/>
            <person name="Szoboszlay S."/>
            <person name="Toth A."/>
            <person name="Szabo I."/>
            <person name="Tancsics A."/>
            <person name="Nagy I."/>
            <person name="Horvath B."/>
            <person name="Nagy I."/>
            <person name="Kukolya J."/>
        </authorList>
    </citation>
    <scope>NUCLEOTIDE SEQUENCE [LARGE SCALE GENOMIC DNA]</scope>
    <source>
        <strain evidence="8 9">OR16</strain>
    </source>
</reference>
<protein>
    <submittedName>
        <fullName evidence="8">Oxidoreductase</fullName>
    </submittedName>
</protein>
<dbReference type="GO" id="GO:0046872">
    <property type="term" value="F:metal ion binding"/>
    <property type="evidence" value="ECO:0007669"/>
    <property type="project" value="UniProtKB-KW"/>
</dbReference>
<dbReference type="InterPro" id="IPR006058">
    <property type="entry name" value="2Fe2S_fd_BS"/>
</dbReference>
<evidence type="ECO:0000256" key="4">
    <source>
        <dbReference type="ARBA" id="ARBA00023004"/>
    </source>
</evidence>
<dbReference type="Pfam" id="PF01799">
    <property type="entry name" value="Fer2_2"/>
    <property type="match status" value="1"/>
</dbReference>
<dbReference type="Proteomes" id="UP000005808">
    <property type="component" value="Unassembled WGS sequence"/>
</dbReference>
<organism evidence="8 9">
    <name type="scientific">Cupriavidus basilensis OR16</name>
    <dbReference type="NCBI Taxonomy" id="1127483"/>
    <lineage>
        <taxon>Bacteria</taxon>
        <taxon>Pseudomonadati</taxon>
        <taxon>Pseudomonadota</taxon>
        <taxon>Betaproteobacteria</taxon>
        <taxon>Burkholderiales</taxon>
        <taxon>Burkholderiaceae</taxon>
        <taxon>Cupriavidus</taxon>
    </lineage>
</organism>
<sequence>MRFAQSSAGTWLVSQPSSPLHHPHKNMRTITINGKPQKIDLPDDAPLLWAVRDHIGLTGTKFGCGMALCGACTMHLDGQPIRSCVTPISAVAGKKITTIEGLSADKIGQALQAAWEEFGVPQCGYCQAGQLMSATALLHTNPHPSEEDIDGAMSGNICRCGTYTRIRAAIQHVAKSNLAAKPAAQPTGKRSAK</sequence>
<name>H1S3L6_9BURK</name>
<evidence type="ECO:0000256" key="6">
    <source>
        <dbReference type="SAM" id="MobiDB-lite"/>
    </source>
</evidence>
<dbReference type="PATRIC" id="fig|1127483.3.peg.2356"/>
<dbReference type="Pfam" id="PF00111">
    <property type="entry name" value="Fer2"/>
    <property type="match status" value="1"/>
</dbReference>
<comment type="caution">
    <text evidence="8">The sequence shown here is derived from an EMBL/GenBank/DDBJ whole genome shotgun (WGS) entry which is preliminary data.</text>
</comment>
<dbReference type="PROSITE" id="PS00197">
    <property type="entry name" value="2FE2S_FER_1"/>
    <property type="match status" value="1"/>
</dbReference>
<keyword evidence="4" id="KW-0408">Iron</keyword>
<dbReference type="InterPro" id="IPR002888">
    <property type="entry name" value="2Fe-2S-bd"/>
</dbReference>
<dbReference type="InterPro" id="IPR036884">
    <property type="entry name" value="2Fe-2S-bd_dom_sf"/>
</dbReference>
<dbReference type="PANTHER" id="PTHR44379:SF2">
    <property type="entry name" value="BLR6218 PROTEIN"/>
    <property type="match status" value="1"/>
</dbReference>
<dbReference type="SUPFAM" id="SSF54292">
    <property type="entry name" value="2Fe-2S ferredoxin-like"/>
    <property type="match status" value="1"/>
</dbReference>
<dbReference type="InterPro" id="IPR001041">
    <property type="entry name" value="2Fe-2S_ferredoxin-type"/>
</dbReference>
<dbReference type="SUPFAM" id="SSF47741">
    <property type="entry name" value="CO dehydrogenase ISP C-domain like"/>
    <property type="match status" value="1"/>
</dbReference>
<feature type="domain" description="2Fe-2S ferredoxin-type" evidence="7">
    <location>
        <begin position="28"/>
        <end position="102"/>
    </location>
</feature>
<dbReference type="InterPro" id="IPR036010">
    <property type="entry name" value="2Fe-2S_ferredoxin-like_sf"/>
</dbReference>
<dbReference type="EMBL" id="AHJE01000026">
    <property type="protein sequence ID" value="EHP42917.1"/>
    <property type="molecule type" value="Genomic_DNA"/>
</dbReference>
<proteinExistence type="predicted"/>
<gene>
    <name evidence="8" type="ORF">OR16_11733</name>
</gene>
<dbReference type="InterPro" id="IPR051452">
    <property type="entry name" value="Diverse_Oxidoreductases"/>
</dbReference>
<feature type="region of interest" description="Disordered" evidence="6">
    <location>
        <begin position="1"/>
        <end position="24"/>
    </location>
</feature>
<dbReference type="PROSITE" id="PS51085">
    <property type="entry name" value="2FE2S_FER_2"/>
    <property type="match status" value="1"/>
</dbReference>
<evidence type="ECO:0000256" key="2">
    <source>
        <dbReference type="ARBA" id="ARBA00022723"/>
    </source>
</evidence>
<dbReference type="GO" id="GO:0051537">
    <property type="term" value="F:2 iron, 2 sulfur cluster binding"/>
    <property type="evidence" value="ECO:0007669"/>
    <property type="project" value="UniProtKB-KW"/>
</dbReference>
<evidence type="ECO:0000313" key="9">
    <source>
        <dbReference type="Proteomes" id="UP000005808"/>
    </source>
</evidence>
<feature type="compositionally biased region" description="Polar residues" evidence="6">
    <location>
        <begin position="1"/>
        <end position="18"/>
    </location>
</feature>
<dbReference type="Gene3D" id="3.10.20.30">
    <property type="match status" value="1"/>
</dbReference>
<dbReference type="AlphaFoldDB" id="H1S3L6"/>
<keyword evidence="2" id="KW-0479">Metal-binding</keyword>
<keyword evidence="3" id="KW-0560">Oxidoreductase</keyword>
<dbReference type="InterPro" id="IPR012675">
    <property type="entry name" value="Beta-grasp_dom_sf"/>
</dbReference>
<keyword evidence="5" id="KW-0411">Iron-sulfur</keyword>
<evidence type="ECO:0000313" key="8">
    <source>
        <dbReference type="EMBL" id="EHP42917.1"/>
    </source>
</evidence>
<evidence type="ECO:0000256" key="1">
    <source>
        <dbReference type="ARBA" id="ARBA00022714"/>
    </source>
</evidence>
<accession>H1S3L6</accession>
<keyword evidence="1" id="KW-0001">2Fe-2S</keyword>
<dbReference type="PANTHER" id="PTHR44379">
    <property type="entry name" value="OXIDOREDUCTASE WITH IRON-SULFUR SUBUNIT"/>
    <property type="match status" value="1"/>
</dbReference>
<evidence type="ECO:0000259" key="7">
    <source>
        <dbReference type="PROSITE" id="PS51085"/>
    </source>
</evidence>
<evidence type="ECO:0000256" key="5">
    <source>
        <dbReference type="ARBA" id="ARBA00023014"/>
    </source>
</evidence>